<feature type="transmembrane region" description="Helical" evidence="7">
    <location>
        <begin position="309"/>
        <end position="331"/>
    </location>
</feature>
<evidence type="ECO:0000256" key="3">
    <source>
        <dbReference type="ARBA" id="ARBA00022692"/>
    </source>
</evidence>
<feature type="compositionally biased region" description="Acidic residues" evidence="6">
    <location>
        <begin position="364"/>
        <end position="374"/>
    </location>
</feature>
<dbReference type="Proteomes" id="UP001259659">
    <property type="component" value="Unassembled WGS sequence"/>
</dbReference>
<keyword evidence="5 7" id="KW-0472">Membrane</keyword>
<comment type="subcellular location">
    <subcellularLocation>
        <location evidence="1">Membrane</location>
        <topology evidence="1">Multi-pass membrane protein</topology>
    </subcellularLocation>
</comment>
<feature type="region of interest" description="Disordered" evidence="6">
    <location>
        <begin position="356"/>
        <end position="388"/>
    </location>
</feature>
<feature type="transmembrane region" description="Helical" evidence="7">
    <location>
        <begin position="258"/>
        <end position="274"/>
    </location>
</feature>
<keyword evidence="3 7" id="KW-0812">Transmembrane</keyword>
<comment type="similarity">
    <text evidence="2">Belongs to the autoinducer-2 exporter (AI-2E) (TC 2.A.86) family.</text>
</comment>
<protein>
    <submittedName>
        <fullName evidence="8">AI-2E family transporter</fullName>
    </submittedName>
</protein>
<gene>
    <name evidence="8" type="ORF">NDI56_13800</name>
</gene>
<keyword evidence="9" id="KW-1185">Reference proteome</keyword>
<evidence type="ECO:0000256" key="7">
    <source>
        <dbReference type="SAM" id="Phobius"/>
    </source>
</evidence>
<proteinExistence type="inferred from homology"/>
<evidence type="ECO:0000256" key="2">
    <source>
        <dbReference type="ARBA" id="ARBA00009773"/>
    </source>
</evidence>
<feature type="transmembrane region" description="Helical" evidence="7">
    <location>
        <begin position="204"/>
        <end position="228"/>
    </location>
</feature>
<evidence type="ECO:0000313" key="8">
    <source>
        <dbReference type="EMBL" id="MDS0260474.1"/>
    </source>
</evidence>
<feature type="compositionally biased region" description="Basic and acidic residues" evidence="6">
    <location>
        <begin position="375"/>
        <end position="388"/>
    </location>
</feature>
<organism evidence="8 9">
    <name type="scientific">Haloarcula saliterrae</name>
    <dbReference type="NCBI Taxonomy" id="2950534"/>
    <lineage>
        <taxon>Archaea</taxon>
        <taxon>Methanobacteriati</taxon>
        <taxon>Methanobacteriota</taxon>
        <taxon>Stenosarchaea group</taxon>
        <taxon>Halobacteria</taxon>
        <taxon>Halobacteriales</taxon>
        <taxon>Haloarculaceae</taxon>
        <taxon>Haloarcula</taxon>
    </lineage>
</organism>
<keyword evidence="4 7" id="KW-1133">Transmembrane helix</keyword>
<feature type="transmembrane region" description="Helical" evidence="7">
    <location>
        <begin position="20"/>
        <end position="47"/>
    </location>
</feature>
<feature type="transmembrane region" description="Helical" evidence="7">
    <location>
        <begin position="68"/>
        <end position="93"/>
    </location>
</feature>
<feature type="transmembrane region" description="Helical" evidence="7">
    <location>
        <begin position="280"/>
        <end position="297"/>
    </location>
</feature>
<dbReference type="EMBL" id="JAMQON010000004">
    <property type="protein sequence ID" value="MDS0260474.1"/>
    <property type="molecule type" value="Genomic_DNA"/>
</dbReference>
<sequence>MDDSDSGSGPVRLGEPGLAWWFVGLAVFVTLAWVGLSYLGWLVFGLFTYYVARPIARRLEPRAGSASLAAGLTLAFIIVPIVLFLAAFLSIAVGQALELLSGTSGRAILARLPLPTQTLPSDPAEVIVVVLQDPTFTTALSEFGVVVGAAGATLFNAFLALIFAFFLLTSGDALAGWFRTNVFGADSLAADYLRRVDRGLTSVYFGYTLTIFAVIVLAAVIYTVFNLVAPGDLTIPQAVLLAVVTGIFTLIPLLGRSIVYAFIVALLAVQALAVDPTLLWVPAAFFALMVLVFDNVIRTYVRPSLSGRAYHVGLVMFAYLLGPALFGWYGIFLGPLVMVVSVEFITDVLPRMAQVGTDSPGETAPDDDSDPSVDDTERPERGGESPSG</sequence>
<evidence type="ECO:0000256" key="5">
    <source>
        <dbReference type="ARBA" id="ARBA00023136"/>
    </source>
</evidence>
<accession>A0ABU2FDZ2</accession>
<reference evidence="8 9" key="1">
    <citation type="submission" date="2022-06" db="EMBL/GenBank/DDBJ databases">
        <title>Haloarcula sp. a new haloarchaeum isolate from saline soil.</title>
        <authorList>
            <person name="Strakova D."/>
            <person name="Galisteo C."/>
            <person name="Sanchez-Porro C."/>
            <person name="Ventosa A."/>
        </authorList>
    </citation>
    <scope>NUCLEOTIDE SEQUENCE [LARGE SCALE GENOMIC DNA]</scope>
    <source>
        <strain evidence="8 9">S1CR25-12</strain>
    </source>
</reference>
<dbReference type="InterPro" id="IPR002549">
    <property type="entry name" value="AI-2E-like"/>
</dbReference>
<evidence type="ECO:0000313" key="9">
    <source>
        <dbReference type="Proteomes" id="UP001259659"/>
    </source>
</evidence>
<name>A0ABU2FDZ2_9EURY</name>
<comment type="caution">
    <text evidence="8">The sequence shown here is derived from an EMBL/GenBank/DDBJ whole genome shotgun (WGS) entry which is preliminary data.</text>
</comment>
<evidence type="ECO:0000256" key="1">
    <source>
        <dbReference type="ARBA" id="ARBA00004141"/>
    </source>
</evidence>
<dbReference type="Pfam" id="PF01594">
    <property type="entry name" value="AI-2E_transport"/>
    <property type="match status" value="1"/>
</dbReference>
<evidence type="ECO:0000256" key="6">
    <source>
        <dbReference type="SAM" id="MobiDB-lite"/>
    </source>
</evidence>
<feature type="transmembrane region" description="Helical" evidence="7">
    <location>
        <begin position="234"/>
        <end position="251"/>
    </location>
</feature>
<evidence type="ECO:0000256" key="4">
    <source>
        <dbReference type="ARBA" id="ARBA00022989"/>
    </source>
</evidence>
<feature type="transmembrane region" description="Helical" evidence="7">
    <location>
        <begin position="143"/>
        <end position="169"/>
    </location>
</feature>
<dbReference type="RefSeq" id="WP_310920150.1">
    <property type="nucleotide sequence ID" value="NZ_JAMQON010000004.1"/>
</dbReference>